<dbReference type="GO" id="GO:0046872">
    <property type="term" value="F:metal ion binding"/>
    <property type="evidence" value="ECO:0007669"/>
    <property type="project" value="InterPro"/>
</dbReference>
<dbReference type="Pfam" id="PF11716">
    <property type="entry name" value="MDMPI_N"/>
    <property type="match status" value="1"/>
</dbReference>
<dbReference type="RefSeq" id="WP_229820767.1">
    <property type="nucleotide sequence ID" value="NZ_BMQK01000001.1"/>
</dbReference>
<reference evidence="5" key="1">
    <citation type="journal article" date="2014" name="Int. J. Syst. Evol. Microbiol.">
        <title>Complete genome sequence of Corynebacterium casei LMG S-19264T (=DSM 44701T), isolated from a smear-ripened cheese.</title>
        <authorList>
            <consortium name="US DOE Joint Genome Institute (JGI-PGF)"/>
            <person name="Walter F."/>
            <person name="Albersmeier A."/>
            <person name="Kalinowski J."/>
            <person name="Ruckert C."/>
        </authorList>
    </citation>
    <scope>NUCLEOTIDE SEQUENCE</scope>
    <source>
        <strain evidence="5">JCM 3131</strain>
    </source>
</reference>
<proteinExistence type="predicted"/>
<dbReference type="SUPFAM" id="SSF109854">
    <property type="entry name" value="DinB/YfiT-like putative metalloenzymes"/>
    <property type="match status" value="1"/>
</dbReference>
<sequence length="529" mass="55595">MTGDADRFEAHGEHGEGAGHDGTAGRRGYGAHEDDEEHGSRGVESAGEEDGTEGKGPEGKDPEGKDPEGKDPEGKDPEGKDPEGKDPEGKDVDGPGRPHGRPSDPHSRPHDPNGPGGPREPGGPGGGGGHGEAGPPRIPLPRAPVEDTGLPLPDAVPAPPGLPHPVLKSLLGAWALAACAPEETAAVEDHLGVCGTCAEEALRLRAAVGLLHPTESLDVDPGLRTRVLESCLGRRPPRIPVPGWATPYDAEVARLDALLQDIGDADWHTPVRLRWFRGEGTTSRRTTVAGIIAHLLSVDGLVAVALGLDDPLETPAEAPTPQARTEAYWRASRFPLTRAVRGPWREQSHGLVRTVSFAGDGSGGLTVPYGGFELPLRDAMVDRAFECWIHAEDIAEAVDYPYGPPAPRHLHRMIDLAARMLPAVLSERRRAGLAGPPRQVRHLVTAGAPGRSLRLEIEGLGGGEWLIPLDSPAAVGSAAHEVAHVALDGVEFCRLAAGHVPPQEAAAGQDGDREAIRDVLYAAASLSRM</sequence>
<gene>
    <name evidence="5" type="ORF">GCM10010145_01950</name>
</gene>
<organism evidence="5 6">
    <name type="scientific">Streptomyces ruber</name>
    <dbReference type="NCBI Taxonomy" id="83378"/>
    <lineage>
        <taxon>Bacteria</taxon>
        <taxon>Bacillati</taxon>
        <taxon>Actinomycetota</taxon>
        <taxon>Actinomycetes</taxon>
        <taxon>Kitasatosporales</taxon>
        <taxon>Streptomycetaceae</taxon>
        <taxon>Streptomyces</taxon>
    </lineage>
</organism>
<evidence type="ECO:0000259" key="4">
    <source>
        <dbReference type="Pfam" id="PF11716"/>
    </source>
</evidence>
<dbReference type="EMBL" id="BMQK01000001">
    <property type="protein sequence ID" value="GGQ38288.1"/>
    <property type="molecule type" value="Genomic_DNA"/>
</dbReference>
<reference evidence="5" key="2">
    <citation type="submission" date="2020-09" db="EMBL/GenBank/DDBJ databases">
        <authorList>
            <person name="Sun Q."/>
            <person name="Ohkuma M."/>
        </authorList>
    </citation>
    <scope>NUCLEOTIDE SEQUENCE</scope>
    <source>
        <strain evidence="5">JCM 3131</strain>
    </source>
</reference>
<dbReference type="Proteomes" id="UP000620156">
    <property type="component" value="Unassembled WGS sequence"/>
</dbReference>
<evidence type="ECO:0000256" key="3">
    <source>
        <dbReference type="SAM" id="MobiDB-lite"/>
    </source>
</evidence>
<feature type="compositionally biased region" description="Gly residues" evidence="3">
    <location>
        <begin position="114"/>
        <end position="132"/>
    </location>
</feature>
<protein>
    <recommendedName>
        <fullName evidence="4">Mycothiol-dependent maleylpyruvate isomerase metal-binding domain-containing protein</fullName>
    </recommendedName>
</protein>
<evidence type="ECO:0000313" key="6">
    <source>
        <dbReference type="Proteomes" id="UP000620156"/>
    </source>
</evidence>
<feature type="domain" description="Mycothiol-dependent maleylpyruvate isomerase metal-binding" evidence="4">
    <location>
        <begin position="249"/>
        <end position="395"/>
    </location>
</feature>
<feature type="compositionally biased region" description="Basic and acidic residues" evidence="3">
    <location>
        <begin position="52"/>
        <end position="111"/>
    </location>
</feature>
<keyword evidence="1" id="KW-0805">Transcription regulation</keyword>
<keyword evidence="6" id="KW-1185">Reference proteome</keyword>
<keyword evidence="2" id="KW-0804">Transcription</keyword>
<evidence type="ECO:0000313" key="5">
    <source>
        <dbReference type="EMBL" id="GGQ38288.1"/>
    </source>
</evidence>
<feature type="region of interest" description="Disordered" evidence="3">
    <location>
        <begin position="1"/>
        <end position="157"/>
    </location>
</feature>
<name>A0A918B7B4_9ACTN</name>
<dbReference type="AlphaFoldDB" id="A0A918B7B4"/>
<feature type="compositionally biased region" description="Basic and acidic residues" evidence="3">
    <location>
        <begin position="1"/>
        <end position="19"/>
    </location>
</feature>
<dbReference type="Gene3D" id="1.20.120.450">
    <property type="entry name" value="dinb family like domain"/>
    <property type="match status" value="1"/>
</dbReference>
<evidence type="ECO:0000256" key="2">
    <source>
        <dbReference type="ARBA" id="ARBA00023163"/>
    </source>
</evidence>
<accession>A0A918B7B4</accession>
<dbReference type="InterPro" id="IPR034660">
    <property type="entry name" value="DinB/YfiT-like"/>
</dbReference>
<comment type="caution">
    <text evidence="5">The sequence shown here is derived from an EMBL/GenBank/DDBJ whole genome shotgun (WGS) entry which is preliminary data.</text>
</comment>
<dbReference type="Gene3D" id="1.10.10.1320">
    <property type="entry name" value="Anti-sigma factor, zinc-finger domain"/>
    <property type="match status" value="1"/>
</dbReference>
<dbReference type="InterPro" id="IPR024344">
    <property type="entry name" value="MDMPI_metal-binding"/>
</dbReference>
<dbReference type="InterPro" id="IPR041916">
    <property type="entry name" value="Anti_sigma_zinc_sf"/>
</dbReference>
<evidence type="ECO:0000256" key="1">
    <source>
        <dbReference type="ARBA" id="ARBA00023015"/>
    </source>
</evidence>